<gene>
    <name evidence="1" type="ORF">EV189_3404</name>
</gene>
<dbReference type="Proteomes" id="UP000293638">
    <property type="component" value="Unassembled WGS sequence"/>
</dbReference>
<evidence type="ECO:0000313" key="1">
    <source>
        <dbReference type="EMBL" id="RZS79925.1"/>
    </source>
</evidence>
<accession>A0A4Q7NAP2</accession>
<keyword evidence="2" id="KW-1185">Reference proteome</keyword>
<feature type="non-terminal residue" evidence="1">
    <location>
        <position position="44"/>
    </location>
</feature>
<comment type="caution">
    <text evidence="1">The sequence shown here is derived from an EMBL/GenBank/DDBJ whole genome shotgun (WGS) entry which is preliminary data.</text>
</comment>
<dbReference type="AlphaFoldDB" id="A0A4Q7NAP2"/>
<proteinExistence type="predicted"/>
<name>A0A4Q7NAP2_9ACTN</name>
<protein>
    <submittedName>
        <fullName evidence="1">Uncharacterized protein</fullName>
    </submittedName>
</protein>
<evidence type="ECO:0000313" key="2">
    <source>
        <dbReference type="Proteomes" id="UP000293638"/>
    </source>
</evidence>
<reference evidence="1 2" key="1">
    <citation type="submission" date="2019-02" db="EMBL/GenBank/DDBJ databases">
        <title>Genomic Encyclopedia of Type Strains, Phase IV (KMG-IV): sequencing the most valuable type-strain genomes for metagenomic binning, comparative biology and taxonomic classification.</title>
        <authorList>
            <person name="Goeker M."/>
        </authorList>
    </citation>
    <scope>NUCLEOTIDE SEQUENCE [LARGE SCALE GENOMIC DNA]</scope>
    <source>
        <strain evidence="1 2">DSM 45622</strain>
    </source>
</reference>
<dbReference type="EMBL" id="SGXD01000005">
    <property type="protein sequence ID" value="RZS79925.1"/>
    <property type="molecule type" value="Genomic_DNA"/>
</dbReference>
<sequence>MPVPALVLTRSQSPAGGLAVRLGEPLLDAYLEFVGARSRANTLL</sequence>
<organism evidence="1 2">
    <name type="scientific">Motilibacter rhizosphaerae</name>
    <dbReference type="NCBI Taxonomy" id="598652"/>
    <lineage>
        <taxon>Bacteria</taxon>
        <taxon>Bacillati</taxon>
        <taxon>Actinomycetota</taxon>
        <taxon>Actinomycetes</taxon>
        <taxon>Motilibacterales</taxon>
        <taxon>Motilibacteraceae</taxon>
        <taxon>Motilibacter</taxon>
    </lineage>
</organism>